<keyword evidence="2" id="KW-1185">Reference proteome</keyword>
<organism evidence="1 2">
    <name type="scientific">Rhododendron molle</name>
    <name type="common">Chinese azalea</name>
    <name type="synonym">Azalea mollis</name>
    <dbReference type="NCBI Taxonomy" id="49168"/>
    <lineage>
        <taxon>Eukaryota</taxon>
        <taxon>Viridiplantae</taxon>
        <taxon>Streptophyta</taxon>
        <taxon>Embryophyta</taxon>
        <taxon>Tracheophyta</taxon>
        <taxon>Spermatophyta</taxon>
        <taxon>Magnoliopsida</taxon>
        <taxon>eudicotyledons</taxon>
        <taxon>Gunneridae</taxon>
        <taxon>Pentapetalae</taxon>
        <taxon>asterids</taxon>
        <taxon>Ericales</taxon>
        <taxon>Ericaceae</taxon>
        <taxon>Ericoideae</taxon>
        <taxon>Rhodoreae</taxon>
        <taxon>Rhododendron</taxon>
    </lineage>
</organism>
<dbReference type="Proteomes" id="UP001062846">
    <property type="component" value="Chromosome 6"/>
</dbReference>
<proteinExistence type="predicted"/>
<evidence type="ECO:0000313" key="2">
    <source>
        <dbReference type="Proteomes" id="UP001062846"/>
    </source>
</evidence>
<sequence>MIGIFFSIPGTISVITRIDAKVKEVKDSENGKWKQKSIEQILGIPKTKKKDEKKIQSYVLFRSTVIAAAVPIFCKGISKTHLDEAQAIWVVNKIMGLRCMGDEKDVIRRIAIMEGEDEESARG</sequence>
<evidence type="ECO:0000313" key="1">
    <source>
        <dbReference type="EMBL" id="KAI8550189.1"/>
    </source>
</evidence>
<dbReference type="EMBL" id="CM046393">
    <property type="protein sequence ID" value="KAI8550189.1"/>
    <property type="molecule type" value="Genomic_DNA"/>
</dbReference>
<protein>
    <submittedName>
        <fullName evidence="1">Uncharacterized protein</fullName>
    </submittedName>
</protein>
<accession>A0ACC0NBD9</accession>
<gene>
    <name evidence="1" type="ORF">RHMOL_Rhmol06G0085500</name>
</gene>
<name>A0ACC0NBD9_RHOML</name>
<reference evidence="1" key="1">
    <citation type="submission" date="2022-02" db="EMBL/GenBank/DDBJ databases">
        <title>Plant Genome Project.</title>
        <authorList>
            <person name="Zhang R.-G."/>
        </authorList>
    </citation>
    <scope>NUCLEOTIDE SEQUENCE</scope>
    <source>
        <strain evidence="1">AT1</strain>
    </source>
</reference>
<comment type="caution">
    <text evidence="1">The sequence shown here is derived from an EMBL/GenBank/DDBJ whole genome shotgun (WGS) entry which is preliminary data.</text>
</comment>